<feature type="domain" description="DAGKc" evidence="14">
    <location>
        <begin position="1"/>
        <end position="132"/>
    </location>
</feature>
<evidence type="ECO:0000256" key="4">
    <source>
        <dbReference type="ARBA" id="ARBA00022679"/>
    </source>
</evidence>
<keyword evidence="12" id="KW-1208">Phospholipid metabolism</keyword>
<dbReference type="InterPro" id="IPR017438">
    <property type="entry name" value="ATP-NAD_kinase_N"/>
</dbReference>
<keyword evidence="8" id="KW-0067">ATP-binding</keyword>
<keyword evidence="3" id="KW-0444">Lipid biosynthesis</keyword>
<evidence type="ECO:0000256" key="9">
    <source>
        <dbReference type="ARBA" id="ARBA00022842"/>
    </source>
</evidence>
<comment type="cofactor">
    <cofactor evidence="1">
        <name>Mg(2+)</name>
        <dbReference type="ChEBI" id="CHEBI:18420"/>
    </cofactor>
</comment>
<evidence type="ECO:0000256" key="8">
    <source>
        <dbReference type="ARBA" id="ARBA00022840"/>
    </source>
</evidence>
<feature type="compositionally biased region" description="Basic and acidic residues" evidence="13">
    <location>
        <begin position="315"/>
        <end position="334"/>
    </location>
</feature>
<keyword evidence="5" id="KW-0479">Metal-binding</keyword>
<evidence type="ECO:0000256" key="10">
    <source>
        <dbReference type="ARBA" id="ARBA00023098"/>
    </source>
</evidence>
<dbReference type="PROSITE" id="PS50146">
    <property type="entry name" value="DAGK"/>
    <property type="match status" value="1"/>
</dbReference>
<dbReference type="InterPro" id="IPR005218">
    <property type="entry name" value="Diacylglycerol/lipid_kinase"/>
</dbReference>
<keyword evidence="11" id="KW-0594">Phospholipid biosynthesis</keyword>
<keyword evidence="10" id="KW-0443">Lipid metabolism</keyword>
<keyword evidence="4 15" id="KW-0808">Transferase</keyword>
<name>A0ABU3RNS6_9BACL</name>
<evidence type="ECO:0000256" key="12">
    <source>
        <dbReference type="ARBA" id="ARBA00023264"/>
    </source>
</evidence>
<evidence type="ECO:0000256" key="13">
    <source>
        <dbReference type="SAM" id="MobiDB-lite"/>
    </source>
</evidence>
<dbReference type="SUPFAM" id="SSF111331">
    <property type="entry name" value="NAD kinase/diacylglycerol kinase-like"/>
    <property type="match status" value="1"/>
</dbReference>
<organism evidence="15 16">
    <name type="scientific">Paenibacillus violae</name>
    <dbReference type="NCBI Taxonomy" id="3077234"/>
    <lineage>
        <taxon>Bacteria</taxon>
        <taxon>Bacillati</taxon>
        <taxon>Bacillota</taxon>
        <taxon>Bacilli</taxon>
        <taxon>Bacillales</taxon>
        <taxon>Paenibacillaceae</taxon>
        <taxon>Paenibacillus</taxon>
    </lineage>
</organism>
<dbReference type="Gene3D" id="2.60.200.40">
    <property type="match status" value="1"/>
</dbReference>
<evidence type="ECO:0000256" key="7">
    <source>
        <dbReference type="ARBA" id="ARBA00022777"/>
    </source>
</evidence>
<dbReference type="InterPro" id="IPR045540">
    <property type="entry name" value="YegS/DAGK_C"/>
</dbReference>
<evidence type="ECO:0000256" key="2">
    <source>
        <dbReference type="ARBA" id="ARBA00005983"/>
    </source>
</evidence>
<dbReference type="PANTHER" id="PTHR12358">
    <property type="entry name" value="SPHINGOSINE KINASE"/>
    <property type="match status" value="1"/>
</dbReference>
<evidence type="ECO:0000256" key="5">
    <source>
        <dbReference type="ARBA" id="ARBA00022723"/>
    </source>
</evidence>
<evidence type="ECO:0000313" key="16">
    <source>
        <dbReference type="Proteomes" id="UP001260980"/>
    </source>
</evidence>
<gene>
    <name evidence="15" type="ORF">RQP52_32475</name>
</gene>
<evidence type="ECO:0000259" key="14">
    <source>
        <dbReference type="PROSITE" id="PS50146"/>
    </source>
</evidence>
<keyword evidence="6" id="KW-0547">Nucleotide-binding</keyword>
<dbReference type="Proteomes" id="UP001260980">
    <property type="component" value="Unassembled WGS sequence"/>
</dbReference>
<keyword evidence="9" id="KW-0460">Magnesium</keyword>
<comment type="similarity">
    <text evidence="2">Belongs to the diacylglycerol/lipid kinase family.</text>
</comment>
<keyword evidence="7 15" id="KW-0418">Kinase</keyword>
<proteinExistence type="inferred from homology"/>
<dbReference type="NCBIfam" id="TIGR00147">
    <property type="entry name" value="YegS/Rv2252/BmrU family lipid kinase"/>
    <property type="match status" value="1"/>
</dbReference>
<evidence type="ECO:0000256" key="11">
    <source>
        <dbReference type="ARBA" id="ARBA00023209"/>
    </source>
</evidence>
<evidence type="ECO:0000256" key="6">
    <source>
        <dbReference type="ARBA" id="ARBA00022741"/>
    </source>
</evidence>
<keyword evidence="16" id="KW-1185">Reference proteome</keyword>
<evidence type="ECO:0000256" key="3">
    <source>
        <dbReference type="ARBA" id="ARBA00022516"/>
    </source>
</evidence>
<dbReference type="Pfam" id="PF19279">
    <property type="entry name" value="YegS_C"/>
    <property type="match status" value="1"/>
</dbReference>
<dbReference type="PANTHER" id="PTHR12358:SF106">
    <property type="entry name" value="LIPID KINASE YEGS"/>
    <property type="match status" value="1"/>
</dbReference>
<dbReference type="InterPro" id="IPR016064">
    <property type="entry name" value="NAD/diacylglycerol_kinase_sf"/>
</dbReference>
<comment type="caution">
    <text evidence="15">The sequence shown here is derived from an EMBL/GenBank/DDBJ whole genome shotgun (WGS) entry which is preliminary data.</text>
</comment>
<dbReference type="EMBL" id="JAWCUD010000016">
    <property type="protein sequence ID" value="MDU0205803.1"/>
    <property type="molecule type" value="Genomic_DNA"/>
</dbReference>
<evidence type="ECO:0000313" key="15">
    <source>
        <dbReference type="EMBL" id="MDU0205803.1"/>
    </source>
</evidence>
<dbReference type="InterPro" id="IPR050187">
    <property type="entry name" value="Lipid_Phosphate_FormReg"/>
</dbReference>
<accession>A0ABU3RNS6</accession>
<dbReference type="Gene3D" id="3.40.50.10330">
    <property type="entry name" value="Probable inorganic polyphosphate/atp-NAD kinase, domain 1"/>
    <property type="match status" value="1"/>
</dbReference>
<dbReference type="Pfam" id="PF00781">
    <property type="entry name" value="DAGK_cat"/>
    <property type="match status" value="1"/>
</dbReference>
<evidence type="ECO:0000256" key="1">
    <source>
        <dbReference type="ARBA" id="ARBA00001946"/>
    </source>
</evidence>
<dbReference type="NCBIfam" id="NF009874">
    <property type="entry name" value="PRK13337.1"/>
    <property type="match status" value="1"/>
</dbReference>
<reference evidence="15 16" key="1">
    <citation type="submission" date="2023-10" db="EMBL/GenBank/DDBJ databases">
        <title>Paenibacillus strain PFR10 Genome sequencing and assembly.</title>
        <authorList>
            <person name="Kim I."/>
        </authorList>
    </citation>
    <scope>NUCLEOTIDE SEQUENCE [LARGE SCALE GENOMIC DNA]</scope>
    <source>
        <strain evidence="15 16">PFR10</strain>
    </source>
</reference>
<dbReference type="RefSeq" id="WP_315955677.1">
    <property type="nucleotide sequence ID" value="NZ_JAWCUD010000016.1"/>
</dbReference>
<sequence length="334" mass="37147">MVKRARLIYNPTSGREEMKKRLPEVLQRLERGGFETSAHATIGEGDATLAAAEAVNRGFDLIIAAGGDGTLCEVVNGMAEKEGRPPLGILPLGTTNDFARALGIPKNLEQACDLIIQQYTTDIDVGKINNRYFINIAGGGSMTELTYEVPSKLKTMIGQLAYYMKGLEKLPRLKPIELYVKAGDLEFHDEVMMFLVGNTNSVGGFEKLVPEARMNDGLFDVLILRKCNLAEFIRVVTLALRGEHLNDPNLIYFQTNHIEINSPDYVQLNLDGEFGGTLPCVMTNLKSHLQIIVDESGQSIYKKTLIETLTTPFQLKERHGDEEHDGHHPHQPRE</sequence>
<dbReference type="NCBIfam" id="NF009603">
    <property type="entry name" value="PRK13055.1"/>
    <property type="match status" value="1"/>
</dbReference>
<protein>
    <submittedName>
        <fullName evidence="15">Diacylglycerol kinase</fullName>
        <ecNumber evidence="15">2.7.1.107</ecNumber>
    </submittedName>
</protein>
<dbReference type="GO" id="GO:0004143">
    <property type="term" value="F:ATP-dependent diacylglycerol kinase activity"/>
    <property type="evidence" value="ECO:0007669"/>
    <property type="project" value="UniProtKB-EC"/>
</dbReference>
<dbReference type="EC" id="2.7.1.107" evidence="15"/>
<dbReference type="SMART" id="SM00046">
    <property type="entry name" value="DAGKc"/>
    <property type="match status" value="1"/>
</dbReference>
<feature type="region of interest" description="Disordered" evidence="13">
    <location>
        <begin position="313"/>
        <end position="334"/>
    </location>
</feature>
<dbReference type="InterPro" id="IPR001206">
    <property type="entry name" value="Diacylglycerol_kinase_cat_dom"/>
</dbReference>